<dbReference type="AlphaFoldDB" id="A0A1L9PNA8"/>
<evidence type="ECO:0000313" key="1">
    <source>
        <dbReference type="EMBL" id="OJJ03001.1"/>
    </source>
</evidence>
<dbReference type="STRING" id="1036611.A0A1L9PNA8"/>
<dbReference type="OrthoDB" id="3886018at2759"/>
<dbReference type="Proteomes" id="UP000184073">
    <property type="component" value="Unassembled WGS sequence"/>
</dbReference>
<dbReference type="VEuPathDB" id="FungiDB:ASPVEDRAFT_712611"/>
<keyword evidence="2" id="KW-1185">Reference proteome</keyword>
<dbReference type="EMBL" id="KV878130">
    <property type="protein sequence ID" value="OJJ03001.1"/>
    <property type="molecule type" value="Genomic_DNA"/>
</dbReference>
<sequence length="280" mass="31979">MEPMTEAQANRYLPLVFKKQDSRPDISEGLEDGQYGPVQEFAHLTWDDVGHWIERDERAVRRQATFGANAFQMGTSGLCGCTQVTLVSRRAVWMAHFWETYSHGDSDWVPSLGTPTAANGYPPGPDNTDHVASYSAFEERIIDALSEQEPAGPTMQRGRKPKDYIMPEGPPIQANLFNRPDDGTMLFVMSPRKSSRDNRFRYSNRVPLIMDAITDILGRRPVEYMFPYLPLNMRVRRDRELAGQNKRGHALFQYDPDADGAGTRGWRLIYEGREWRGFLT</sequence>
<protein>
    <submittedName>
        <fullName evidence="1">Uncharacterized protein</fullName>
    </submittedName>
</protein>
<organism evidence="1 2">
    <name type="scientific">Aspergillus versicolor CBS 583.65</name>
    <dbReference type="NCBI Taxonomy" id="1036611"/>
    <lineage>
        <taxon>Eukaryota</taxon>
        <taxon>Fungi</taxon>
        <taxon>Dikarya</taxon>
        <taxon>Ascomycota</taxon>
        <taxon>Pezizomycotina</taxon>
        <taxon>Eurotiomycetes</taxon>
        <taxon>Eurotiomycetidae</taxon>
        <taxon>Eurotiales</taxon>
        <taxon>Aspergillaceae</taxon>
        <taxon>Aspergillus</taxon>
        <taxon>Aspergillus subgen. Nidulantes</taxon>
    </lineage>
</organism>
<dbReference type="RefSeq" id="XP_040668763.1">
    <property type="nucleotide sequence ID" value="XM_040816106.1"/>
</dbReference>
<gene>
    <name evidence="1" type="ORF">ASPVEDRAFT_712611</name>
</gene>
<accession>A0A1L9PNA8</accession>
<proteinExistence type="predicted"/>
<name>A0A1L9PNA8_ASPVE</name>
<reference evidence="2" key="1">
    <citation type="journal article" date="2017" name="Genome Biol.">
        <title>Comparative genomics reveals high biological diversity and specific adaptations in the industrially and medically important fungal genus Aspergillus.</title>
        <authorList>
            <person name="de Vries R.P."/>
            <person name="Riley R."/>
            <person name="Wiebenga A."/>
            <person name="Aguilar-Osorio G."/>
            <person name="Amillis S."/>
            <person name="Uchima C.A."/>
            <person name="Anderluh G."/>
            <person name="Asadollahi M."/>
            <person name="Askin M."/>
            <person name="Barry K."/>
            <person name="Battaglia E."/>
            <person name="Bayram O."/>
            <person name="Benocci T."/>
            <person name="Braus-Stromeyer S.A."/>
            <person name="Caldana C."/>
            <person name="Canovas D."/>
            <person name="Cerqueira G.C."/>
            <person name="Chen F."/>
            <person name="Chen W."/>
            <person name="Choi C."/>
            <person name="Clum A."/>
            <person name="Dos Santos R.A."/>
            <person name="Damasio A.R."/>
            <person name="Diallinas G."/>
            <person name="Emri T."/>
            <person name="Fekete E."/>
            <person name="Flipphi M."/>
            <person name="Freyberg S."/>
            <person name="Gallo A."/>
            <person name="Gournas C."/>
            <person name="Habgood R."/>
            <person name="Hainaut M."/>
            <person name="Harispe M.L."/>
            <person name="Henrissat B."/>
            <person name="Hilden K.S."/>
            <person name="Hope R."/>
            <person name="Hossain A."/>
            <person name="Karabika E."/>
            <person name="Karaffa L."/>
            <person name="Karanyi Z."/>
            <person name="Krasevec N."/>
            <person name="Kuo A."/>
            <person name="Kusch H."/>
            <person name="LaButti K."/>
            <person name="Lagendijk E.L."/>
            <person name="Lapidus A."/>
            <person name="Levasseur A."/>
            <person name="Lindquist E."/>
            <person name="Lipzen A."/>
            <person name="Logrieco A.F."/>
            <person name="MacCabe A."/>
            <person name="Maekelae M.R."/>
            <person name="Malavazi I."/>
            <person name="Melin P."/>
            <person name="Meyer V."/>
            <person name="Mielnichuk N."/>
            <person name="Miskei M."/>
            <person name="Molnar A.P."/>
            <person name="Mule G."/>
            <person name="Ngan C.Y."/>
            <person name="Orejas M."/>
            <person name="Orosz E."/>
            <person name="Ouedraogo J.P."/>
            <person name="Overkamp K.M."/>
            <person name="Park H.-S."/>
            <person name="Perrone G."/>
            <person name="Piumi F."/>
            <person name="Punt P.J."/>
            <person name="Ram A.F."/>
            <person name="Ramon A."/>
            <person name="Rauscher S."/>
            <person name="Record E."/>
            <person name="Riano-Pachon D.M."/>
            <person name="Robert V."/>
            <person name="Roehrig J."/>
            <person name="Ruller R."/>
            <person name="Salamov A."/>
            <person name="Salih N.S."/>
            <person name="Samson R.A."/>
            <person name="Sandor E."/>
            <person name="Sanguinetti M."/>
            <person name="Schuetze T."/>
            <person name="Sepcic K."/>
            <person name="Shelest E."/>
            <person name="Sherlock G."/>
            <person name="Sophianopoulou V."/>
            <person name="Squina F.M."/>
            <person name="Sun H."/>
            <person name="Susca A."/>
            <person name="Todd R.B."/>
            <person name="Tsang A."/>
            <person name="Unkles S.E."/>
            <person name="van de Wiele N."/>
            <person name="van Rossen-Uffink D."/>
            <person name="Oliveira J.V."/>
            <person name="Vesth T.C."/>
            <person name="Visser J."/>
            <person name="Yu J.-H."/>
            <person name="Zhou M."/>
            <person name="Andersen M.R."/>
            <person name="Archer D.B."/>
            <person name="Baker S.E."/>
            <person name="Benoit I."/>
            <person name="Brakhage A.A."/>
            <person name="Braus G.H."/>
            <person name="Fischer R."/>
            <person name="Frisvad J.C."/>
            <person name="Goldman G.H."/>
            <person name="Houbraken J."/>
            <person name="Oakley B."/>
            <person name="Pocsi I."/>
            <person name="Scazzocchio C."/>
            <person name="Seiboth B."/>
            <person name="vanKuyk P.A."/>
            <person name="Wortman J."/>
            <person name="Dyer P.S."/>
            <person name="Grigoriev I.V."/>
        </authorList>
    </citation>
    <scope>NUCLEOTIDE SEQUENCE [LARGE SCALE GENOMIC DNA]</scope>
    <source>
        <strain evidence="2">CBS 583.65</strain>
    </source>
</reference>
<evidence type="ECO:0000313" key="2">
    <source>
        <dbReference type="Proteomes" id="UP000184073"/>
    </source>
</evidence>
<dbReference type="GeneID" id="63731617"/>